<keyword evidence="3" id="KW-0677">Repeat</keyword>
<comment type="similarity">
    <text evidence="7">Belongs to the UPF0743 family.</text>
</comment>
<keyword evidence="2" id="KW-0479">Metal-binding</keyword>
<dbReference type="GO" id="GO:0005730">
    <property type="term" value="C:nucleolus"/>
    <property type="evidence" value="ECO:0007669"/>
    <property type="project" value="TreeGrafter"/>
</dbReference>
<evidence type="ECO:0000256" key="9">
    <source>
        <dbReference type="SAM" id="MobiDB-lite"/>
    </source>
</evidence>
<accession>W6MJ20</accession>
<dbReference type="InterPro" id="IPR039999">
    <property type="entry name" value="LYAR"/>
</dbReference>
<dbReference type="Gene3D" id="3.30.1490.490">
    <property type="match status" value="1"/>
</dbReference>
<dbReference type="GO" id="GO:0006364">
    <property type="term" value="P:rRNA processing"/>
    <property type="evidence" value="ECO:0007669"/>
    <property type="project" value="TreeGrafter"/>
</dbReference>
<evidence type="ECO:0000256" key="2">
    <source>
        <dbReference type="ARBA" id="ARBA00022723"/>
    </source>
</evidence>
<evidence type="ECO:0000313" key="11">
    <source>
        <dbReference type="EMBL" id="CDK26206.1"/>
    </source>
</evidence>
<evidence type="ECO:0000256" key="4">
    <source>
        <dbReference type="ARBA" id="ARBA00022771"/>
    </source>
</evidence>
<evidence type="ECO:0000313" key="12">
    <source>
        <dbReference type="Proteomes" id="UP000019384"/>
    </source>
</evidence>
<dbReference type="FunFam" id="3.30.1490.490:FF:000001">
    <property type="entry name" value="cell growth-regulating nucleolar protein-like"/>
    <property type="match status" value="1"/>
</dbReference>
<proteinExistence type="inferred from homology"/>
<name>W6MJ20_9ASCO</name>
<dbReference type="OrthoDB" id="21474at2759"/>
<protein>
    <recommendedName>
        <fullName evidence="10">Zinc finger C2H2 LYAR-type domain-containing protein</fullName>
    </recommendedName>
</protein>
<evidence type="ECO:0000256" key="7">
    <source>
        <dbReference type="ARBA" id="ARBA00061084"/>
    </source>
</evidence>
<feature type="compositionally biased region" description="Basic and acidic residues" evidence="9">
    <location>
        <begin position="79"/>
        <end position="90"/>
    </location>
</feature>
<dbReference type="Pfam" id="PF08790">
    <property type="entry name" value="zf-LYAR"/>
    <property type="match status" value="1"/>
</dbReference>
<evidence type="ECO:0000256" key="5">
    <source>
        <dbReference type="ARBA" id="ARBA00022833"/>
    </source>
</evidence>
<gene>
    <name evidence="11" type="ORF">KUCA_T00002177001</name>
</gene>
<dbReference type="AlphaFoldDB" id="W6MJ20"/>
<dbReference type="InterPro" id="IPR014898">
    <property type="entry name" value="Znf_C2H2_LYAR"/>
</dbReference>
<keyword evidence="4 8" id="KW-0863">Zinc-finger</keyword>
<evidence type="ECO:0000259" key="10">
    <source>
        <dbReference type="Pfam" id="PF08790"/>
    </source>
</evidence>
<dbReference type="PANTHER" id="PTHR13100:SF10">
    <property type="entry name" value="CELL GROWTH-REGULATING NUCLEOLAR PROTEIN"/>
    <property type="match status" value="1"/>
</dbReference>
<comment type="subcellular location">
    <subcellularLocation>
        <location evidence="1">Nucleus</location>
    </subcellularLocation>
</comment>
<dbReference type="SUPFAM" id="SSF57667">
    <property type="entry name" value="beta-beta-alpha zinc fingers"/>
    <property type="match status" value="2"/>
</dbReference>
<dbReference type="RefSeq" id="XP_022458213.1">
    <property type="nucleotide sequence ID" value="XM_022604431.1"/>
</dbReference>
<feature type="compositionally biased region" description="Low complexity" evidence="9">
    <location>
        <begin position="69"/>
        <end position="78"/>
    </location>
</feature>
<dbReference type="GO" id="GO:0008270">
    <property type="term" value="F:zinc ion binding"/>
    <property type="evidence" value="ECO:0007669"/>
    <property type="project" value="UniProtKB-KW"/>
</dbReference>
<dbReference type="EMBL" id="HG793126">
    <property type="protein sequence ID" value="CDK26206.1"/>
    <property type="molecule type" value="Genomic_DNA"/>
</dbReference>
<evidence type="ECO:0000256" key="6">
    <source>
        <dbReference type="ARBA" id="ARBA00023242"/>
    </source>
</evidence>
<evidence type="ECO:0000256" key="1">
    <source>
        <dbReference type="ARBA" id="ARBA00004123"/>
    </source>
</evidence>
<evidence type="ECO:0000256" key="3">
    <source>
        <dbReference type="ARBA" id="ARBA00022737"/>
    </source>
</evidence>
<dbReference type="Proteomes" id="UP000019384">
    <property type="component" value="Unassembled WGS sequence"/>
</dbReference>
<dbReference type="PANTHER" id="PTHR13100">
    <property type="entry name" value="CELL GROWTH-REGULATING NUCLEOLAR PROTEIN LYAR"/>
    <property type="match status" value="1"/>
</dbReference>
<dbReference type="HOGENOM" id="CLU_098018_0_0_1"/>
<dbReference type="GO" id="GO:0000122">
    <property type="term" value="P:negative regulation of transcription by RNA polymerase II"/>
    <property type="evidence" value="ECO:0007669"/>
    <property type="project" value="TreeGrafter"/>
</dbReference>
<reference evidence="11" key="1">
    <citation type="submission" date="2013-12" db="EMBL/GenBank/DDBJ databases">
        <authorList>
            <person name="Genoscope - CEA"/>
        </authorList>
    </citation>
    <scope>NUCLEOTIDE SEQUENCE</scope>
    <source>
        <strain evidence="11">CBS 1993</strain>
    </source>
</reference>
<feature type="region of interest" description="Disordered" evidence="9">
    <location>
        <begin position="62"/>
        <end position="90"/>
    </location>
</feature>
<keyword evidence="12" id="KW-1185">Reference proteome</keyword>
<organism evidence="11 12">
    <name type="scientific">Kuraishia capsulata CBS 1993</name>
    <dbReference type="NCBI Taxonomy" id="1382522"/>
    <lineage>
        <taxon>Eukaryota</taxon>
        <taxon>Fungi</taxon>
        <taxon>Dikarya</taxon>
        <taxon>Ascomycota</taxon>
        <taxon>Saccharomycotina</taxon>
        <taxon>Pichiomycetes</taxon>
        <taxon>Pichiales</taxon>
        <taxon>Pichiaceae</taxon>
        <taxon>Kuraishia</taxon>
    </lineage>
</organism>
<evidence type="ECO:0000256" key="8">
    <source>
        <dbReference type="PROSITE-ProRule" id="PRU01145"/>
    </source>
</evidence>
<dbReference type="InterPro" id="IPR036236">
    <property type="entry name" value="Znf_C2H2_sf"/>
</dbReference>
<dbReference type="GO" id="GO:0003677">
    <property type="term" value="F:DNA binding"/>
    <property type="evidence" value="ECO:0007669"/>
    <property type="project" value="InterPro"/>
</dbReference>
<feature type="domain" description="Zinc finger C2H2 LYAR-type" evidence="10">
    <location>
        <begin position="30"/>
        <end position="57"/>
    </location>
</feature>
<dbReference type="PROSITE" id="PS51804">
    <property type="entry name" value="ZF_C2HC_LYAR"/>
    <property type="match status" value="2"/>
</dbReference>
<keyword evidence="6" id="KW-0539">Nucleus</keyword>
<reference evidence="11" key="2">
    <citation type="submission" date="2014-02" db="EMBL/GenBank/DDBJ databases">
        <title>Complete DNA sequence of /Kuraishia capsulata/ illustrates novel genomic features among budding yeasts (/Saccharomycotina/).</title>
        <authorList>
            <person name="Morales L."/>
            <person name="Noel B."/>
            <person name="Porcel B."/>
            <person name="Marcet-Houben M."/>
            <person name="Hullo M-F."/>
            <person name="Sacerdot C."/>
            <person name="Tekaia F."/>
            <person name="Leh-Louis V."/>
            <person name="Despons L."/>
            <person name="Khanna V."/>
            <person name="Aury J-M."/>
            <person name="Barbe V."/>
            <person name="Couloux A."/>
            <person name="Labadie K."/>
            <person name="Pelletier E."/>
            <person name="Souciet J-L."/>
            <person name="Boekhout T."/>
            <person name="Gabaldon T."/>
            <person name="Wincker P."/>
            <person name="Dujon B."/>
        </authorList>
    </citation>
    <scope>NUCLEOTIDE SEQUENCE</scope>
    <source>
        <strain evidence="11">CBS 1993</strain>
    </source>
</reference>
<keyword evidence="5" id="KW-0862">Zinc</keyword>
<sequence>MVSFSCEVCNDTVIKKKLDQHQRQCYGAYFTCIDCSTTFQGTEYRNHTSCISEAEKYEKALYKGKKQAKPQPKQPQEIKQQEVRKEAKKEVKKEVKEKASKVVAEKKSKKSDLAQFLGQDSSSLYKVVKAAAKSQKLSTKDVLKSLKVVQNEDGSIAVAFK</sequence>
<dbReference type="STRING" id="1382522.W6MJ20"/>
<dbReference type="GeneID" id="34519601"/>